<evidence type="ECO:0000313" key="2">
    <source>
        <dbReference type="EMBL" id="RJT84685.1"/>
    </source>
</evidence>
<keyword evidence="1" id="KW-0732">Signal</keyword>
<dbReference type="RefSeq" id="WP_119976679.1">
    <property type="nucleotide sequence ID" value="NZ_JBHSQA010000002.1"/>
</dbReference>
<dbReference type="Proteomes" id="UP000272015">
    <property type="component" value="Unassembled WGS sequence"/>
</dbReference>
<feature type="chain" id="PRO_5017348482" description="WxL domain-containing protein" evidence="1">
    <location>
        <begin position="28"/>
        <end position="180"/>
    </location>
</feature>
<sequence length="180" mass="17755">MRKSTFAALALMGSVALVGAAVTPAMAATTDTTIATVAVTGGVLTMVAPETAALTAIVSSSAPQTASAELTGVQVIDDRASIAIWTATATLSAFVPTNGSTTVIPLTTATYVPDAAVVTVSPTTVVTPSSVTDLTDPETVQVSAGGTSSNTATWGAKVEVTVPALALADIYTATLTHSVS</sequence>
<dbReference type="EMBL" id="QZVS01000097">
    <property type="protein sequence ID" value="RJT84685.1"/>
    <property type="molecule type" value="Genomic_DNA"/>
</dbReference>
<protein>
    <recommendedName>
        <fullName evidence="4">WxL domain-containing protein</fullName>
    </recommendedName>
</protein>
<evidence type="ECO:0008006" key="4">
    <source>
        <dbReference type="Google" id="ProtNLM"/>
    </source>
</evidence>
<keyword evidence="3" id="KW-1185">Reference proteome</keyword>
<gene>
    <name evidence="2" type="ORF">D6T64_21280</name>
</gene>
<comment type="caution">
    <text evidence="2">The sequence shown here is derived from an EMBL/GenBank/DDBJ whole genome shotgun (WGS) entry which is preliminary data.</text>
</comment>
<accession>A0A3A5M7H5</accession>
<dbReference type="OrthoDB" id="4954952at2"/>
<organism evidence="2 3">
    <name type="scientific">Cryobacterium melibiosiphilum</name>
    <dbReference type="NCBI Taxonomy" id="995039"/>
    <lineage>
        <taxon>Bacteria</taxon>
        <taxon>Bacillati</taxon>
        <taxon>Actinomycetota</taxon>
        <taxon>Actinomycetes</taxon>
        <taxon>Micrococcales</taxon>
        <taxon>Microbacteriaceae</taxon>
        <taxon>Cryobacterium</taxon>
    </lineage>
</organism>
<reference evidence="2 3" key="1">
    <citation type="submission" date="2018-09" db="EMBL/GenBank/DDBJ databases">
        <title>Novel species of Cryobacterium.</title>
        <authorList>
            <person name="Liu Q."/>
            <person name="Xin Y.-H."/>
        </authorList>
    </citation>
    <scope>NUCLEOTIDE SEQUENCE [LARGE SCALE GENOMIC DNA]</scope>
    <source>
        <strain evidence="2 3">Hh39</strain>
    </source>
</reference>
<name>A0A3A5M7H5_9MICO</name>
<feature type="signal peptide" evidence="1">
    <location>
        <begin position="1"/>
        <end position="27"/>
    </location>
</feature>
<evidence type="ECO:0000313" key="3">
    <source>
        <dbReference type="Proteomes" id="UP000272015"/>
    </source>
</evidence>
<evidence type="ECO:0000256" key="1">
    <source>
        <dbReference type="SAM" id="SignalP"/>
    </source>
</evidence>
<proteinExistence type="predicted"/>
<dbReference type="AlphaFoldDB" id="A0A3A5M7H5"/>